<dbReference type="InterPro" id="IPR013597">
    <property type="entry name" value="Mat_intron_G2"/>
</dbReference>
<evidence type="ECO:0000256" key="8">
    <source>
        <dbReference type="ARBA" id="ARBA00025589"/>
    </source>
</evidence>
<evidence type="ECO:0000256" key="2">
    <source>
        <dbReference type="ARBA" id="ARBA00022679"/>
    </source>
</evidence>
<dbReference type="Gene3D" id="3.30.70.270">
    <property type="match status" value="1"/>
</dbReference>
<keyword evidence="7" id="KW-0051">Antiviral defense</keyword>
<name>A0A840Q2Y6_9PSEU</name>
<dbReference type="SUPFAM" id="SSF56672">
    <property type="entry name" value="DNA/RNA polymerases"/>
    <property type="match status" value="1"/>
</dbReference>
<dbReference type="Pfam" id="PF08388">
    <property type="entry name" value="GIIM"/>
    <property type="match status" value="1"/>
</dbReference>
<sequence>MNGLKSPGKPFEISKWLVEEAWEKVRANRGAPGVDAVDIAEFEQDLLGNLYKIWNRMSSGCYFPPPVRMVEIPKQHGGVRVLGVPTVGDRVAQTVVAMVLERKVEPIFHPDSYGYRPGRGPIDAVGACRVRCWKYDWVIDLDIKSFFDSVPWDLMLKAVDSVCDLPWVRLYVKRWLAAPLENTDGVLVERTKGTPQGSAVSPVLANLFMHYALDTWLDRNFPQVTFERYADDGVVHCHSLDQARAVLAALEQRMNEVGLDLHPDKTRIVYCKDANRKGSFEHEKFTFLGYEFRERTVDGRNGLFRSFSPAVSLAALKRMGKVVRRWRIHRWVRGDARELADWINPVVRGWMQYYGAFNKSALRPLLKRINAYLVRWLREKYRKLRKSWSVTLRAWWNGVERSPRLFAHWAWVTEPSRIW</sequence>
<dbReference type="GO" id="GO:0046872">
    <property type="term" value="F:metal ion binding"/>
    <property type="evidence" value="ECO:0007669"/>
    <property type="project" value="UniProtKB-KW"/>
</dbReference>
<keyword evidence="4" id="KW-0479">Metal-binding</keyword>
<evidence type="ECO:0000256" key="6">
    <source>
        <dbReference type="ARBA" id="ARBA00022918"/>
    </source>
</evidence>
<evidence type="ECO:0000259" key="11">
    <source>
        <dbReference type="PROSITE" id="PS50878"/>
    </source>
</evidence>
<dbReference type="GO" id="GO:0003964">
    <property type="term" value="F:RNA-directed DNA polymerase activity"/>
    <property type="evidence" value="ECO:0007669"/>
    <property type="project" value="UniProtKB-KW"/>
</dbReference>
<evidence type="ECO:0000256" key="1">
    <source>
        <dbReference type="ARBA" id="ARBA00012493"/>
    </source>
</evidence>
<dbReference type="InterPro" id="IPR043502">
    <property type="entry name" value="DNA/RNA_pol_sf"/>
</dbReference>
<dbReference type="GO" id="GO:0051607">
    <property type="term" value="P:defense response to virus"/>
    <property type="evidence" value="ECO:0007669"/>
    <property type="project" value="UniProtKB-KW"/>
</dbReference>
<evidence type="ECO:0000313" key="13">
    <source>
        <dbReference type="Proteomes" id="UP000584374"/>
    </source>
</evidence>
<evidence type="ECO:0000256" key="5">
    <source>
        <dbReference type="ARBA" id="ARBA00022842"/>
    </source>
</evidence>
<evidence type="ECO:0000256" key="3">
    <source>
        <dbReference type="ARBA" id="ARBA00022695"/>
    </source>
</evidence>
<evidence type="ECO:0000256" key="7">
    <source>
        <dbReference type="ARBA" id="ARBA00023118"/>
    </source>
</evidence>
<protein>
    <recommendedName>
        <fullName evidence="1">RNA-directed DNA polymerase</fullName>
        <ecNumber evidence="1">2.7.7.49</ecNumber>
    </recommendedName>
</protein>
<reference evidence="12 13" key="1">
    <citation type="submission" date="2020-08" db="EMBL/GenBank/DDBJ databases">
        <title>Sequencing the genomes of 1000 actinobacteria strains.</title>
        <authorList>
            <person name="Klenk H.-P."/>
        </authorList>
    </citation>
    <scope>NUCLEOTIDE SEQUENCE [LARGE SCALE GENOMIC DNA]</scope>
    <source>
        <strain evidence="12 13">DSM 45584</strain>
    </source>
</reference>
<dbReference type="RefSeq" id="WP_184727933.1">
    <property type="nucleotide sequence ID" value="NZ_JACHIW010000001.1"/>
</dbReference>
<gene>
    <name evidence="12" type="ORF">BJ970_004416</name>
</gene>
<dbReference type="PROSITE" id="PS50878">
    <property type="entry name" value="RT_POL"/>
    <property type="match status" value="1"/>
</dbReference>
<dbReference type="EC" id="2.7.7.49" evidence="1"/>
<dbReference type="InterPro" id="IPR051083">
    <property type="entry name" value="GrpII_Intron_Splice-Mob/Def"/>
</dbReference>
<evidence type="ECO:0000256" key="4">
    <source>
        <dbReference type="ARBA" id="ARBA00022723"/>
    </source>
</evidence>
<comment type="caution">
    <text evidence="12">The sequence shown here is derived from an EMBL/GenBank/DDBJ whole genome shotgun (WGS) entry which is preliminary data.</text>
</comment>
<comment type="function">
    <text evidence="8">Poorly processive, error-prone DNA polymerase involved in untargeted mutagenesis. Copies undamaged DNA at stalled replication forks, which arise in vivo from mismatched or misaligned primer ends. These misaligned primers can be extended by PolIV. Exhibits no 3'-5' exonuclease (proofreading) activity. May be involved in translesional synthesis, in conjunction with the beta clamp from PolIII.</text>
</comment>
<dbReference type="Pfam" id="PF00078">
    <property type="entry name" value="RVT_1"/>
    <property type="match status" value="1"/>
</dbReference>
<keyword evidence="2" id="KW-0808">Transferase</keyword>
<dbReference type="GO" id="GO:0003723">
    <property type="term" value="F:RNA binding"/>
    <property type="evidence" value="ECO:0007669"/>
    <property type="project" value="InterPro"/>
</dbReference>
<dbReference type="PRINTS" id="PR00866">
    <property type="entry name" value="RNADNAPOLMS"/>
</dbReference>
<dbReference type="InterPro" id="IPR030931">
    <property type="entry name" value="Group_II_RT_mat"/>
</dbReference>
<evidence type="ECO:0000313" key="12">
    <source>
        <dbReference type="EMBL" id="MBB5156882.1"/>
    </source>
</evidence>
<dbReference type="InterPro" id="IPR000477">
    <property type="entry name" value="RT_dom"/>
</dbReference>
<dbReference type="PANTHER" id="PTHR34047">
    <property type="entry name" value="NUCLEAR INTRON MATURASE 1, MITOCHONDRIAL-RELATED"/>
    <property type="match status" value="1"/>
</dbReference>
<dbReference type="Proteomes" id="UP000584374">
    <property type="component" value="Unassembled WGS sequence"/>
</dbReference>
<keyword evidence="6 12" id="KW-0695">RNA-directed DNA polymerase</keyword>
<organism evidence="12 13">
    <name type="scientific">Saccharopolyspora phatthalungensis</name>
    <dbReference type="NCBI Taxonomy" id="664693"/>
    <lineage>
        <taxon>Bacteria</taxon>
        <taxon>Bacillati</taxon>
        <taxon>Actinomycetota</taxon>
        <taxon>Actinomycetes</taxon>
        <taxon>Pseudonocardiales</taxon>
        <taxon>Pseudonocardiaceae</taxon>
        <taxon>Saccharopolyspora</taxon>
    </lineage>
</organism>
<keyword evidence="3" id="KW-0548">Nucleotidyltransferase</keyword>
<dbReference type="NCBIfam" id="TIGR04416">
    <property type="entry name" value="group_II_RT_mat"/>
    <property type="match status" value="1"/>
</dbReference>
<feature type="domain" description="Reverse transcriptase" evidence="11">
    <location>
        <begin position="53"/>
        <end position="292"/>
    </location>
</feature>
<comment type="catalytic activity">
    <reaction evidence="10">
        <text>DNA(n) + a 2'-deoxyribonucleoside 5'-triphosphate = DNA(n+1) + diphosphate</text>
        <dbReference type="Rhea" id="RHEA:22508"/>
        <dbReference type="Rhea" id="RHEA-COMP:17339"/>
        <dbReference type="Rhea" id="RHEA-COMP:17340"/>
        <dbReference type="ChEBI" id="CHEBI:33019"/>
        <dbReference type="ChEBI" id="CHEBI:61560"/>
        <dbReference type="ChEBI" id="CHEBI:173112"/>
        <dbReference type="EC" id="2.7.7.49"/>
    </reaction>
</comment>
<evidence type="ECO:0000256" key="9">
    <source>
        <dbReference type="ARBA" id="ARBA00034120"/>
    </source>
</evidence>
<keyword evidence="13" id="KW-1185">Reference proteome</keyword>
<dbReference type="InterPro" id="IPR043128">
    <property type="entry name" value="Rev_trsase/Diguanyl_cyclase"/>
</dbReference>
<proteinExistence type="inferred from homology"/>
<dbReference type="AlphaFoldDB" id="A0A840Q2Y6"/>
<dbReference type="InterPro" id="IPR000123">
    <property type="entry name" value="Reverse_transcriptase_msDNA"/>
</dbReference>
<dbReference type="EMBL" id="JACHIW010000001">
    <property type="protein sequence ID" value="MBB5156882.1"/>
    <property type="molecule type" value="Genomic_DNA"/>
</dbReference>
<dbReference type="CDD" id="cd01651">
    <property type="entry name" value="RT_G2_intron"/>
    <property type="match status" value="1"/>
</dbReference>
<keyword evidence="5" id="KW-0460">Magnesium</keyword>
<accession>A0A840Q2Y6</accession>
<evidence type="ECO:0000256" key="10">
    <source>
        <dbReference type="ARBA" id="ARBA00048173"/>
    </source>
</evidence>
<comment type="similarity">
    <text evidence="9">Belongs to the bacterial reverse transcriptase family.</text>
</comment>
<dbReference type="PANTHER" id="PTHR34047:SF3">
    <property type="entry name" value="BLR2052 PROTEIN"/>
    <property type="match status" value="1"/>
</dbReference>